<sequence>MIKKTFFLFIYASAIAITCIMLGKWLFTGVGYWRDAHFSCDTTLIVKKEDSAISLVMKYFLNGDNGFVVIKGQLEKDKRQYNVSRKTYFIMHKTGHLLHVKSTLTVKTPADNALMPDLKDILPIFYLEKDMRMEITVDRQGWNGYLFSTGYVPSFYCKRT</sequence>
<name>A0AAE7EEH0_SERFO</name>
<keyword evidence="1" id="KW-1133">Transmembrane helix</keyword>
<reference evidence="3" key="1">
    <citation type="submission" date="2020-03" db="EMBL/GenBank/DDBJ databases">
        <title>Genome sequences of seven Enterobacteriaceae strains isolated from Canadian wastewater treatment facilities.</title>
        <authorList>
            <person name="Huang H."/>
            <person name="Chmara J.T."/>
            <person name="Duceppe M.-O."/>
        </authorList>
    </citation>
    <scope>NUCLEOTIDE SEQUENCE [LARGE SCALE GENOMIC DNA]</scope>
    <source>
        <strain evidence="3">Biosolid 3</strain>
    </source>
</reference>
<gene>
    <name evidence="2" type="ORF">G9399_00175</name>
</gene>
<evidence type="ECO:0000313" key="3">
    <source>
        <dbReference type="Proteomes" id="UP000503464"/>
    </source>
</evidence>
<accession>A0AAE7EEH0</accession>
<dbReference type="RefSeq" id="WP_173408496.1">
    <property type="nucleotide sequence ID" value="NZ_CP054160.3"/>
</dbReference>
<keyword evidence="1" id="KW-0472">Membrane</keyword>
<evidence type="ECO:0000313" key="2">
    <source>
        <dbReference type="EMBL" id="QKJ57104.1"/>
    </source>
</evidence>
<dbReference type="Proteomes" id="UP000503464">
    <property type="component" value="Chromosome"/>
</dbReference>
<evidence type="ECO:0000256" key="1">
    <source>
        <dbReference type="SAM" id="Phobius"/>
    </source>
</evidence>
<keyword evidence="1" id="KW-0812">Transmembrane</keyword>
<protein>
    <submittedName>
        <fullName evidence="2">Uncharacterized protein</fullName>
    </submittedName>
</protein>
<dbReference type="EMBL" id="CP054160">
    <property type="protein sequence ID" value="QKJ57104.1"/>
    <property type="molecule type" value="Genomic_DNA"/>
</dbReference>
<organism evidence="2 3">
    <name type="scientific">Serratia fonticola</name>
    <dbReference type="NCBI Taxonomy" id="47917"/>
    <lineage>
        <taxon>Bacteria</taxon>
        <taxon>Pseudomonadati</taxon>
        <taxon>Pseudomonadota</taxon>
        <taxon>Gammaproteobacteria</taxon>
        <taxon>Enterobacterales</taxon>
        <taxon>Yersiniaceae</taxon>
        <taxon>Serratia</taxon>
    </lineage>
</organism>
<feature type="transmembrane region" description="Helical" evidence="1">
    <location>
        <begin position="6"/>
        <end position="27"/>
    </location>
</feature>
<proteinExistence type="predicted"/>
<dbReference type="AlphaFoldDB" id="A0AAE7EEH0"/>